<name>A0A094S1S1_9ZZZZ</name>
<accession>A0A094S1S1</accession>
<dbReference type="InterPro" id="IPR002903">
    <property type="entry name" value="RsmH"/>
</dbReference>
<sequence>MTTFTHTPVLQQRCFELLAPAISVDNAILIDATLGLGGHAESA</sequence>
<feature type="non-terminal residue" evidence="1">
    <location>
        <position position="43"/>
    </location>
</feature>
<organism evidence="1">
    <name type="scientific">freshwater metagenome</name>
    <dbReference type="NCBI Taxonomy" id="449393"/>
    <lineage>
        <taxon>unclassified sequences</taxon>
        <taxon>metagenomes</taxon>
        <taxon>ecological metagenomes</taxon>
    </lineage>
</organism>
<dbReference type="AlphaFoldDB" id="A0A094S1S1"/>
<dbReference type="EMBL" id="JNSL01000233">
    <property type="protein sequence ID" value="KGA11613.1"/>
    <property type="molecule type" value="Genomic_DNA"/>
</dbReference>
<protein>
    <recommendedName>
        <fullName evidence="2">16S rRNA (Cytosine(1402)-N(4))-methyltransferase</fullName>
    </recommendedName>
</protein>
<evidence type="ECO:0008006" key="2">
    <source>
        <dbReference type="Google" id="ProtNLM"/>
    </source>
</evidence>
<comment type="caution">
    <text evidence="1">The sequence shown here is derived from an EMBL/GenBank/DDBJ whole genome shotgun (WGS) entry which is preliminary data.</text>
</comment>
<dbReference type="Gene3D" id="3.40.50.150">
    <property type="entry name" value="Vaccinia Virus protein VP39"/>
    <property type="match status" value="1"/>
</dbReference>
<dbReference type="InterPro" id="IPR029063">
    <property type="entry name" value="SAM-dependent_MTases_sf"/>
</dbReference>
<dbReference type="GO" id="GO:0008168">
    <property type="term" value="F:methyltransferase activity"/>
    <property type="evidence" value="ECO:0007669"/>
    <property type="project" value="InterPro"/>
</dbReference>
<proteinExistence type="predicted"/>
<dbReference type="Pfam" id="PF01795">
    <property type="entry name" value="Methyltransf_5"/>
    <property type="match status" value="1"/>
</dbReference>
<reference evidence="1" key="1">
    <citation type="submission" date="2014-06" db="EMBL/GenBank/DDBJ databases">
        <title>Key roles for freshwater Actinobacteria revealed by deep metagenomic sequencing.</title>
        <authorList>
            <person name="Ghai R."/>
            <person name="Mizuno C.M."/>
            <person name="Picazo A."/>
            <person name="Camacho A."/>
            <person name="Rodriguez-Valera F."/>
        </authorList>
    </citation>
    <scope>NUCLEOTIDE SEQUENCE</scope>
</reference>
<gene>
    <name evidence="1" type="ORF">GM51_22490</name>
</gene>
<evidence type="ECO:0000313" key="1">
    <source>
        <dbReference type="EMBL" id="KGA11613.1"/>
    </source>
</evidence>